<dbReference type="InterPro" id="IPR009057">
    <property type="entry name" value="Homeodomain-like_sf"/>
</dbReference>
<protein>
    <recommendedName>
        <fullName evidence="1">Mor transcription activator domain-containing protein</fullName>
    </recommendedName>
</protein>
<dbReference type="Proteomes" id="UP001056429">
    <property type="component" value="Unassembled WGS sequence"/>
</dbReference>
<dbReference type="InterPro" id="IPR052411">
    <property type="entry name" value="c-mor_Regulatory_Protein"/>
</dbReference>
<gene>
    <name evidence="2" type="ORF">KDK92_04730</name>
</gene>
<evidence type="ECO:0000259" key="1">
    <source>
        <dbReference type="Pfam" id="PF08765"/>
    </source>
</evidence>
<keyword evidence="3" id="KW-1185">Reference proteome</keyword>
<evidence type="ECO:0000313" key="3">
    <source>
        <dbReference type="Proteomes" id="UP001056429"/>
    </source>
</evidence>
<dbReference type="Pfam" id="PF08765">
    <property type="entry name" value="Mor"/>
    <property type="match status" value="1"/>
</dbReference>
<dbReference type="AlphaFoldDB" id="A0A9J6NZJ5"/>
<feature type="domain" description="Mor transcription activator" evidence="1">
    <location>
        <begin position="12"/>
        <end position="89"/>
    </location>
</feature>
<sequence>MQHIKAKNVLPKEIIDLIQEYIDGEYIYIPRKEGNEKSWGQKKGTRHNLKSRNIEILNKHNNGVSVRELAKQYHLAEKSISRIIRQEKKLCA</sequence>
<comment type="caution">
    <text evidence="2">The sequence shown here is derived from an EMBL/GenBank/DDBJ whole genome shotgun (WGS) entry which is preliminary data.</text>
</comment>
<evidence type="ECO:0000313" key="2">
    <source>
        <dbReference type="EMBL" id="MCM1989037.1"/>
    </source>
</evidence>
<reference evidence="2" key="1">
    <citation type="journal article" date="2021" name="mSystems">
        <title>Bacteria and Archaea Synergistically Convert Glycine Betaine to Biogenic Methane in the Formosa Cold Seep of the South China Sea.</title>
        <authorList>
            <person name="Li L."/>
            <person name="Zhang W."/>
            <person name="Zhang S."/>
            <person name="Song L."/>
            <person name="Sun Q."/>
            <person name="Zhang H."/>
            <person name="Xiang H."/>
            <person name="Dong X."/>
        </authorList>
    </citation>
    <scope>NUCLEOTIDE SEQUENCE</scope>
    <source>
        <strain evidence="2">ZWT</strain>
    </source>
</reference>
<dbReference type="EMBL" id="JAGSOJ010000001">
    <property type="protein sequence ID" value="MCM1989037.1"/>
    <property type="molecule type" value="Genomic_DNA"/>
</dbReference>
<dbReference type="PANTHER" id="PTHR37812">
    <property type="entry name" value="MU-LIKE PROPHAGE FLUMU PROTEIN C"/>
    <property type="match status" value="1"/>
</dbReference>
<accession>A0A9J6NZJ5</accession>
<proteinExistence type="predicted"/>
<name>A0A9J6NZJ5_9CLOT</name>
<dbReference type="RefSeq" id="WP_250857903.1">
    <property type="nucleotide sequence ID" value="NZ_JAGSOJ010000001.1"/>
</dbReference>
<dbReference type="InterPro" id="IPR014875">
    <property type="entry name" value="Mor_transcription_activator"/>
</dbReference>
<dbReference type="SUPFAM" id="SSF46689">
    <property type="entry name" value="Homeodomain-like"/>
    <property type="match status" value="1"/>
</dbReference>
<organism evidence="2 3">
    <name type="scientific">Oceanirhabdus seepicola</name>
    <dbReference type="NCBI Taxonomy" id="2828781"/>
    <lineage>
        <taxon>Bacteria</taxon>
        <taxon>Bacillati</taxon>
        <taxon>Bacillota</taxon>
        <taxon>Clostridia</taxon>
        <taxon>Eubacteriales</taxon>
        <taxon>Clostridiaceae</taxon>
        <taxon>Oceanirhabdus</taxon>
    </lineage>
</organism>
<dbReference type="NCBIfam" id="NF040785">
    <property type="entry name" value="CD3324_fam"/>
    <property type="match status" value="1"/>
</dbReference>
<dbReference type="PANTHER" id="PTHR37812:SF1">
    <property type="entry name" value="MU-LIKE PROPHAGE FLUMU PROTEIN C"/>
    <property type="match status" value="1"/>
</dbReference>
<dbReference type="Gene3D" id="1.10.10.60">
    <property type="entry name" value="Homeodomain-like"/>
    <property type="match status" value="1"/>
</dbReference>
<reference evidence="2" key="2">
    <citation type="submission" date="2021-04" db="EMBL/GenBank/DDBJ databases">
        <authorList>
            <person name="Dong X."/>
        </authorList>
    </citation>
    <scope>NUCLEOTIDE SEQUENCE</scope>
    <source>
        <strain evidence="2">ZWT</strain>
    </source>
</reference>
<dbReference type="InterPro" id="IPR049739">
    <property type="entry name" value="YraL-like"/>
</dbReference>